<evidence type="ECO:0000313" key="1">
    <source>
        <dbReference type="EMBL" id="MCP3731528.1"/>
    </source>
</evidence>
<proteinExistence type="predicted"/>
<organism evidence="1 2">
    <name type="scientific">Sphingomonas tagetis</name>
    <dbReference type="NCBI Taxonomy" id="2949092"/>
    <lineage>
        <taxon>Bacteria</taxon>
        <taxon>Pseudomonadati</taxon>
        <taxon>Pseudomonadota</taxon>
        <taxon>Alphaproteobacteria</taxon>
        <taxon>Sphingomonadales</taxon>
        <taxon>Sphingomonadaceae</taxon>
        <taxon>Sphingomonas</taxon>
    </lineage>
</organism>
<protein>
    <submittedName>
        <fullName evidence="1">Uncharacterized protein</fullName>
    </submittedName>
</protein>
<name>A0A9X2HIK7_9SPHN</name>
<evidence type="ECO:0000313" key="2">
    <source>
        <dbReference type="Proteomes" id="UP001139451"/>
    </source>
</evidence>
<dbReference type="Proteomes" id="UP001139451">
    <property type="component" value="Unassembled WGS sequence"/>
</dbReference>
<keyword evidence="2" id="KW-1185">Reference proteome</keyword>
<dbReference type="AlphaFoldDB" id="A0A9X2HIK7"/>
<dbReference type="RefSeq" id="WP_254294202.1">
    <property type="nucleotide sequence ID" value="NZ_JAMLDX010000010.1"/>
</dbReference>
<gene>
    <name evidence="1" type="ORF">M9978_13955</name>
</gene>
<reference evidence="1" key="1">
    <citation type="submission" date="2022-05" db="EMBL/GenBank/DDBJ databases">
        <title>Sphingomonas sp. strain MG17 Genome sequencing and assembly.</title>
        <authorList>
            <person name="Kim I."/>
        </authorList>
    </citation>
    <scope>NUCLEOTIDE SEQUENCE</scope>
    <source>
        <strain evidence="1">MG17</strain>
    </source>
</reference>
<sequence>MADRTLLFAREREQRCRAALARDLAATVTDRSLRQRHLAEAALRASALPGSLNETMLILR</sequence>
<accession>A0A9X2HIK7</accession>
<dbReference type="EMBL" id="JAMLDX010000010">
    <property type="protein sequence ID" value="MCP3731528.1"/>
    <property type="molecule type" value="Genomic_DNA"/>
</dbReference>
<comment type="caution">
    <text evidence="1">The sequence shown here is derived from an EMBL/GenBank/DDBJ whole genome shotgun (WGS) entry which is preliminary data.</text>
</comment>